<evidence type="ECO:0000313" key="2">
    <source>
        <dbReference type="Proteomes" id="UP000593772"/>
    </source>
</evidence>
<proteinExistence type="predicted"/>
<keyword evidence="2" id="KW-1185">Reference proteome</keyword>
<dbReference type="Proteomes" id="UP000593772">
    <property type="component" value="Segment"/>
</dbReference>
<protein>
    <submittedName>
        <fullName evidence="1">Transcription regulator</fullName>
    </submittedName>
</protein>
<organism evidence="1 2">
    <name type="scientific">uncultured phage cr110_1</name>
    <dbReference type="NCBI Taxonomy" id="2772070"/>
    <lineage>
        <taxon>Viruses</taxon>
        <taxon>Duplodnaviria</taxon>
        <taxon>Heunggongvirae</taxon>
        <taxon>Uroviricota</taxon>
        <taxon>Caudoviricetes</taxon>
        <taxon>Crassvirales</taxon>
        <taxon>Intestiviridae</taxon>
        <taxon>Crudevirinae</taxon>
        <taxon>Delmidovirus</taxon>
        <taxon>Delmidovirus intestinihominis</taxon>
    </lineage>
</organism>
<sequence>MPYFIFDKSRTIKAKKIVDDKLKEKISKISPTPFPLDFEEVVKSITLTMNDTGKQYDLQSTSKNIKVGNFCIVLQTLGSVAPMWIAKCPTASLLIMYIIANLKMSTNAVEIPEKDFCAYAKCSDRQFYRALESVVRPECDHPCEEDNFSLLARTNRKSIYVVNHNFIYRGNYDEFVTIYEQKFPDGCKLDSKGRVIID</sequence>
<name>A0A7M1S192_9CAUD</name>
<dbReference type="KEGG" id="vg:65129573"/>
<dbReference type="RefSeq" id="YP_010111238.1">
    <property type="nucleotide sequence ID" value="NC_055879.1"/>
</dbReference>
<dbReference type="EMBL" id="MT774386">
    <property type="protein sequence ID" value="QOR59080.1"/>
    <property type="molecule type" value="Genomic_DNA"/>
</dbReference>
<dbReference type="GeneID" id="65129573"/>
<accession>A0A7M1S192</accession>
<reference evidence="1 2" key="1">
    <citation type="submission" date="2020-07" db="EMBL/GenBank/DDBJ databases">
        <title>Taxonomic proposal: Crassvirales, a new order of highly abundant and diverse bacterial viruses.</title>
        <authorList>
            <person name="Shkoporov A.N."/>
            <person name="Stockdale S.R."/>
            <person name="Guerin E."/>
            <person name="Ross R.P."/>
            <person name="Hill C."/>
        </authorList>
    </citation>
    <scope>NUCLEOTIDE SEQUENCE [LARGE SCALE GENOMIC DNA]</scope>
</reference>
<evidence type="ECO:0000313" key="1">
    <source>
        <dbReference type="EMBL" id="QOR59080.1"/>
    </source>
</evidence>